<proteinExistence type="predicted"/>
<reference evidence="4" key="1">
    <citation type="submission" date="2017-02" db="UniProtKB">
        <authorList>
            <consortium name="WormBaseParasite"/>
        </authorList>
    </citation>
    <scope>IDENTIFICATION</scope>
</reference>
<dbReference type="AlphaFoldDB" id="A0A0R3W957"/>
<dbReference type="OrthoDB" id="10494410at2759"/>
<dbReference type="EMBL" id="UYRS01018556">
    <property type="protein sequence ID" value="VDK37618.1"/>
    <property type="molecule type" value="Genomic_DNA"/>
</dbReference>
<evidence type="ECO:0000313" key="2">
    <source>
        <dbReference type="EMBL" id="VDK37618.1"/>
    </source>
</evidence>
<gene>
    <name evidence="2" type="ORF">TASK_LOCUS6956</name>
</gene>
<name>A0A0R3W957_TAEAS</name>
<feature type="region of interest" description="Disordered" evidence="1">
    <location>
        <begin position="1"/>
        <end position="25"/>
    </location>
</feature>
<evidence type="ECO:0000313" key="3">
    <source>
        <dbReference type="Proteomes" id="UP000282613"/>
    </source>
</evidence>
<sequence>MGAIPAMSRPDATEGSLGGDPADPESIDALQSQLEDLFESLRQRRGNFFRFGKRSSPHHHRIDLLEKVPTSIRFSIVCISVVCLCHGHRAF</sequence>
<organism evidence="4">
    <name type="scientific">Taenia asiatica</name>
    <name type="common">Asian tapeworm</name>
    <dbReference type="NCBI Taxonomy" id="60517"/>
    <lineage>
        <taxon>Eukaryota</taxon>
        <taxon>Metazoa</taxon>
        <taxon>Spiralia</taxon>
        <taxon>Lophotrochozoa</taxon>
        <taxon>Platyhelminthes</taxon>
        <taxon>Cestoda</taxon>
        <taxon>Eucestoda</taxon>
        <taxon>Cyclophyllidea</taxon>
        <taxon>Taeniidae</taxon>
        <taxon>Taenia</taxon>
    </lineage>
</organism>
<dbReference type="WBParaSite" id="TASK_0000695501-mRNA-1">
    <property type="protein sequence ID" value="TASK_0000695501-mRNA-1"/>
    <property type="gene ID" value="TASK_0000695501"/>
</dbReference>
<evidence type="ECO:0000313" key="4">
    <source>
        <dbReference type="WBParaSite" id="TASK_0000695501-mRNA-1"/>
    </source>
</evidence>
<dbReference type="Proteomes" id="UP000282613">
    <property type="component" value="Unassembled WGS sequence"/>
</dbReference>
<protein>
    <submittedName>
        <fullName evidence="4">Dystrobrevin alpha</fullName>
    </submittedName>
</protein>
<reference evidence="2 3" key="2">
    <citation type="submission" date="2018-11" db="EMBL/GenBank/DDBJ databases">
        <authorList>
            <consortium name="Pathogen Informatics"/>
        </authorList>
    </citation>
    <scope>NUCLEOTIDE SEQUENCE [LARGE SCALE GENOMIC DNA]</scope>
</reference>
<evidence type="ECO:0000256" key="1">
    <source>
        <dbReference type="SAM" id="MobiDB-lite"/>
    </source>
</evidence>
<accession>A0A0R3W957</accession>
<keyword evidence="3" id="KW-1185">Reference proteome</keyword>